<evidence type="ECO:0000259" key="2">
    <source>
        <dbReference type="Pfam" id="PF11760"/>
    </source>
</evidence>
<dbReference type="SUPFAM" id="SSF159672">
    <property type="entry name" value="CbiG N-terminal domain-like"/>
    <property type="match status" value="1"/>
</dbReference>
<dbReference type="GO" id="GO:0009236">
    <property type="term" value="P:cobalamin biosynthetic process"/>
    <property type="evidence" value="ECO:0007669"/>
    <property type="project" value="InterPro"/>
</dbReference>
<dbReference type="KEGG" id="pcl:Pcal_1529"/>
<dbReference type="STRING" id="410359.Pcal_1529"/>
<dbReference type="EMBL" id="CP000561">
    <property type="protein sequence ID" value="ABO08948.1"/>
    <property type="molecule type" value="Genomic_DNA"/>
</dbReference>
<dbReference type="Pfam" id="PF01890">
    <property type="entry name" value="CbiG_C"/>
    <property type="match status" value="1"/>
</dbReference>
<accession>A3MWD1</accession>
<dbReference type="Pfam" id="PF11760">
    <property type="entry name" value="CbiG_N"/>
    <property type="match status" value="1"/>
</dbReference>
<evidence type="ECO:0000259" key="1">
    <source>
        <dbReference type="Pfam" id="PF01890"/>
    </source>
</evidence>
<feature type="domain" description="CobE/GbiG C-terminal" evidence="1">
    <location>
        <begin position="197"/>
        <end position="310"/>
    </location>
</feature>
<dbReference type="HOGENOM" id="CLU_028397_0_2_2"/>
<gene>
    <name evidence="3" type="ordered locus">Pcal_1529</name>
</gene>
<dbReference type="SUPFAM" id="SSF159664">
    <property type="entry name" value="CobE/GbiG C-terminal domain-like"/>
    <property type="match status" value="1"/>
</dbReference>
<dbReference type="PANTHER" id="PTHR37477">
    <property type="entry name" value="COBALT-PRECORRIN-5A HYDROLASE"/>
    <property type="match status" value="1"/>
</dbReference>
<dbReference type="RefSeq" id="WP_011850206.1">
    <property type="nucleotide sequence ID" value="NC_009073.1"/>
</dbReference>
<dbReference type="PANTHER" id="PTHR37477:SF1">
    <property type="entry name" value="COBALT-PRECORRIN-5A HYDROLASE"/>
    <property type="match status" value="1"/>
</dbReference>
<dbReference type="OrthoDB" id="4722at2157"/>
<dbReference type="InterPro" id="IPR021744">
    <property type="entry name" value="CbiG_N"/>
</dbReference>
<dbReference type="InterPro" id="IPR036518">
    <property type="entry name" value="CobE/GbiG_C_sf"/>
</dbReference>
<dbReference type="Gene3D" id="3.30.420.180">
    <property type="entry name" value="CobE/GbiG C-terminal domain"/>
    <property type="match status" value="1"/>
</dbReference>
<dbReference type="InterPro" id="IPR002750">
    <property type="entry name" value="CobE/GbiG_C"/>
</dbReference>
<dbReference type="InterPro" id="IPR052553">
    <property type="entry name" value="CbiG_hydrolase"/>
</dbReference>
<dbReference type="NCBIfam" id="NF004467">
    <property type="entry name" value="PRK05788.1-5"/>
    <property type="match status" value="1"/>
</dbReference>
<dbReference type="Gene3D" id="3.40.50.11220">
    <property type="match status" value="1"/>
</dbReference>
<sequence>MSLDLLWRGVAVVYASEAGRHPAERVAESLRGAGVAAYIFRYGQLEDVWGCYDAYVFVMALGGVVRWLCGRLVDKAADPPVVVVSHDLGHVVPVVGMHRGANGLAIELAKLLGATPVLTTAAEAAGFAPVEDLERALLCGLDPRDALEVYRALALGKTVCVDAPLPRPLPGYRQGNDCDVVVWVGCDGEMCCRPWKIYAGFGATSTATVEDVVEAILQAMKAVGATTLEAVASIKPLVYQVAERLGTRPILLNPGQLARDRCLSPPLEIAKATVGAGNVAEASALAAAGPRGFLLYRKRSYKRRVTVAIAAST</sequence>
<evidence type="ECO:0000313" key="3">
    <source>
        <dbReference type="EMBL" id="ABO08948.1"/>
    </source>
</evidence>
<dbReference type="Proteomes" id="UP000001431">
    <property type="component" value="Chromosome"/>
</dbReference>
<protein>
    <submittedName>
        <fullName evidence="3">Cobalamin (Vitamin B12) biosynthesis CbiG protein</fullName>
    </submittedName>
</protein>
<evidence type="ECO:0000313" key="4">
    <source>
        <dbReference type="Proteomes" id="UP000001431"/>
    </source>
</evidence>
<dbReference type="InterPro" id="IPR038029">
    <property type="entry name" value="GbiG_N_sf"/>
</dbReference>
<reference evidence="3" key="1">
    <citation type="submission" date="2007-02" db="EMBL/GenBank/DDBJ databases">
        <title>Complete sequence of Pyrobaculum calidifontis JCM 11548.</title>
        <authorList>
            <consortium name="US DOE Joint Genome Institute"/>
            <person name="Copeland A."/>
            <person name="Lucas S."/>
            <person name="Lapidus A."/>
            <person name="Barry K."/>
            <person name="Glavina del Rio T."/>
            <person name="Dalin E."/>
            <person name="Tice H."/>
            <person name="Pitluck S."/>
            <person name="Chain P."/>
            <person name="Malfatti S."/>
            <person name="Shin M."/>
            <person name="Vergez L."/>
            <person name="Schmutz J."/>
            <person name="Larimer F."/>
            <person name="Land M."/>
            <person name="Hauser L."/>
            <person name="Kyrpides N."/>
            <person name="Mikhailova N."/>
            <person name="Cozen A.E."/>
            <person name="Fitz-Gibbon S.T."/>
            <person name="House C.H."/>
            <person name="Saltikov C."/>
            <person name="Lowe T.M."/>
            <person name="Richardson P."/>
        </authorList>
    </citation>
    <scope>NUCLEOTIDE SEQUENCE [LARGE SCALE GENOMIC DNA]</scope>
    <source>
        <strain evidence="3">JCM 11548</strain>
    </source>
</reference>
<proteinExistence type="predicted"/>
<organism evidence="3 4">
    <name type="scientific">Pyrobaculum calidifontis (strain DSM 21063 / JCM 11548 / VA1)</name>
    <dbReference type="NCBI Taxonomy" id="410359"/>
    <lineage>
        <taxon>Archaea</taxon>
        <taxon>Thermoproteota</taxon>
        <taxon>Thermoprotei</taxon>
        <taxon>Thermoproteales</taxon>
        <taxon>Thermoproteaceae</taxon>
        <taxon>Pyrobaculum</taxon>
    </lineage>
</organism>
<name>A3MWD1_PYRCJ</name>
<dbReference type="eggNOG" id="arCOG00651">
    <property type="taxonomic scope" value="Archaea"/>
</dbReference>
<dbReference type="GeneID" id="4909088"/>
<keyword evidence="4" id="KW-1185">Reference proteome</keyword>
<dbReference type="AlphaFoldDB" id="A3MWD1"/>
<feature type="domain" description="Cobalamin synthesis G N-terminal" evidence="2">
    <location>
        <begin position="45"/>
        <end position="122"/>
    </location>
</feature>